<dbReference type="GO" id="GO:0000160">
    <property type="term" value="P:phosphorelay signal transduction system"/>
    <property type="evidence" value="ECO:0007669"/>
    <property type="project" value="InterPro"/>
</dbReference>
<evidence type="ECO:0000256" key="1">
    <source>
        <dbReference type="ARBA" id="ARBA00023125"/>
    </source>
</evidence>
<dbReference type="SUPFAM" id="SSF46894">
    <property type="entry name" value="C-terminal effector domain of the bipartite response regulators"/>
    <property type="match status" value="1"/>
</dbReference>
<keyword evidence="1 2" id="KW-0238">DNA-binding</keyword>
<dbReference type="Gene3D" id="1.10.10.10">
    <property type="entry name" value="Winged helix-like DNA-binding domain superfamily/Winged helix DNA-binding domain"/>
    <property type="match status" value="1"/>
</dbReference>
<protein>
    <submittedName>
        <fullName evidence="4">Winged helix-turn-helix domain-containing protein</fullName>
    </submittedName>
</protein>
<keyword evidence="5" id="KW-1185">Reference proteome</keyword>
<proteinExistence type="predicted"/>
<dbReference type="RefSeq" id="WP_182106325.1">
    <property type="nucleotide sequence ID" value="NZ_JACFYF010000001.1"/>
</dbReference>
<evidence type="ECO:0000313" key="4">
    <source>
        <dbReference type="EMBL" id="MBA5761276.1"/>
    </source>
</evidence>
<feature type="domain" description="OmpR/PhoB-type" evidence="3">
    <location>
        <begin position="8"/>
        <end position="104"/>
    </location>
</feature>
<evidence type="ECO:0000259" key="3">
    <source>
        <dbReference type="PROSITE" id="PS51755"/>
    </source>
</evidence>
<organism evidence="4 5">
    <name type="scientific">Vibrio marinisediminis</name>
    <dbReference type="NCBI Taxonomy" id="2758441"/>
    <lineage>
        <taxon>Bacteria</taxon>
        <taxon>Pseudomonadati</taxon>
        <taxon>Pseudomonadota</taxon>
        <taxon>Gammaproteobacteria</taxon>
        <taxon>Vibrionales</taxon>
        <taxon>Vibrionaceae</taxon>
        <taxon>Vibrio</taxon>
    </lineage>
</organism>
<dbReference type="Proteomes" id="UP000571701">
    <property type="component" value="Unassembled WGS sequence"/>
</dbReference>
<dbReference type="EMBL" id="JACFYF010000001">
    <property type="protein sequence ID" value="MBA5761276.1"/>
    <property type="molecule type" value="Genomic_DNA"/>
</dbReference>
<reference evidence="4 5" key="1">
    <citation type="submission" date="2020-07" db="EMBL/GenBank/DDBJ databases">
        <title>Vibrio marinisediminis sp. nov., isolated from marine sediment.</title>
        <authorList>
            <person name="Ji X."/>
        </authorList>
    </citation>
    <scope>NUCLEOTIDE SEQUENCE [LARGE SCALE GENOMIC DNA]</scope>
    <source>
        <strain evidence="4 5">404</strain>
    </source>
</reference>
<dbReference type="InterPro" id="IPR036388">
    <property type="entry name" value="WH-like_DNA-bd_sf"/>
</dbReference>
<dbReference type="SMART" id="SM00862">
    <property type="entry name" value="Trans_reg_C"/>
    <property type="match status" value="1"/>
</dbReference>
<name>A0A7W2FNC3_9VIBR</name>
<accession>A0A7W2FNC3</accession>
<dbReference type="AlphaFoldDB" id="A0A7W2FNC3"/>
<comment type="caution">
    <text evidence="4">The sequence shown here is derived from an EMBL/GenBank/DDBJ whole genome shotgun (WGS) entry which is preliminary data.</text>
</comment>
<evidence type="ECO:0000256" key="2">
    <source>
        <dbReference type="PROSITE-ProRule" id="PRU01091"/>
    </source>
</evidence>
<dbReference type="GO" id="GO:0006355">
    <property type="term" value="P:regulation of DNA-templated transcription"/>
    <property type="evidence" value="ECO:0007669"/>
    <property type="project" value="InterPro"/>
</dbReference>
<gene>
    <name evidence="4" type="ORF">H2O73_02880</name>
</gene>
<dbReference type="PROSITE" id="PS51755">
    <property type="entry name" value="OMPR_PHOB"/>
    <property type="match status" value="1"/>
</dbReference>
<sequence length="229" mass="25800">MTQLSLEPPVYQIGDIYYSPTSGVIKYQGESTRLRAREANLFHALVLSFPDVLSRTKIEETLWKDSYATNATINQTVKALRFSLQDDQRILIRTIPKQGYVLAVKPKVIASDETTDEQVTESDSQLLKDEHVAAIAPQHQLFSSSFLATVFLLGTAAFALGASGQFASKYAQLSHQYNQHWILFTPEQGELEKLPLQAGNPTKYVIKSDSYYKICEENQGELRCKTIEF</sequence>
<dbReference type="InterPro" id="IPR001867">
    <property type="entry name" value="OmpR/PhoB-type_DNA-bd"/>
</dbReference>
<dbReference type="GO" id="GO:0003677">
    <property type="term" value="F:DNA binding"/>
    <property type="evidence" value="ECO:0007669"/>
    <property type="project" value="UniProtKB-UniRule"/>
</dbReference>
<dbReference type="CDD" id="cd00383">
    <property type="entry name" value="trans_reg_C"/>
    <property type="match status" value="1"/>
</dbReference>
<evidence type="ECO:0000313" key="5">
    <source>
        <dbReference type="Proteomes" id="UP000571701"/>
    </source>
</evidence>
<dbReference type="Pfam" id="PF00486">
    <property type="entry name" value="Trans_reg_C"/>
    <property type="match status" value="1"/>
</dbReference>
<feature type="DNA-binding region" description="OmpR/PhoB-type" evidence="2">
    <location>
        <begin position="8"/>
        <end position="104"/>
    </location>
</feature>
<dbReference type="InterPro" id="IPR016032">
    <property type="entry name" value="Sig_transdc_resp-reg_C-effctor"/>
</dbReference>